<dbReference type="EMBL" id="CAJOBA010029866">
    <property type="protein sequence ID" value="CAF3952069.1"/>
    <property type="molecule type" value="Genomic_DNA"/>
</dbReference>
<accession>A0A814M564</accession>
<evidence type="ECO:0000313" key="5">
    <source>
        <dbReference type="Proteomes" id="UP000663829"/>
    </source>
</evidence>
<organism evidence="1 5">
    <name type="scientific">Didymodactylos carnosus</name>
    <dbReference type="NCBI Taxonomy" id="1234261"/>
    <lineage>
        <taxon>Eukaryota</taxon>
        <taxon>Metazoa</taxon>
        <taxon>Spiralia</taxon>
        <taxon>Gnathifera</taxon>
        <taxon>Rotifera</taxon>
        <taxon>Eurotatoria</taxon>
        <taxon>Bdelloidea</taxon>
        <taxon>Philodinida</taxon>
        <taxon>Philodinidae</taxon>
        <taxon>Didymodactylos</taxon>
    </lineage>
</organism>
<reference evidence="1" key="1">
    <citation type="submission" date="2021-02" db="EMBL/GenBank/DDBJ databases">
        <authorList>
            <person name="Nowell W R."/>
        </authorList>
    </citation>
    <scope>NUCLEOTIDE SEQUENCE</scope>
</reference>
<dbReference type="Proteomes" id="UP000663829">
    <property type="component" value="Unassembled WGS sequence"/>
</dbReference>
<dbReference type="Proteomes" id="UP000682733">
    <property type="component" value="Unassembled WGS sequence"/>
</dbReference>
<dbReference type="Proteomes" id="UP000677228">
    <property type="component" value="Unassembled WGS sequence"/>
</dbReference>
<keyword evidence="5" id="KW-1185">Reference proteome</keyword>
<comment type="caution">
    <text evidence="1">The sequence shown here is derived from an EMBL/GenBank/DDBJ whole genome shotgun (WGS) entry which is preliminary data.</text>
</comment>
<evidence type="ECO:0000313" key="3">
    <source>
        <dbReference type="EMBL" id="CAF3841390.1"/>
    </source>
</evidence>
<dbReference type="EMBL" id="CAJNOQ010004806">
    <property type="protein sequence ID" value="CAF1074722.1"/>
    <property type="molecule type" value="Genomic_DNA"/>
</dbReference>
<proteinExistence type="predicted"/>
<evidence type="ECO:0000313" key="4">
    <source>
        <dbReference type="EMBL" id="CAF3952069.1"/>
    </source>
</evidence>
<dbReference type="Proteomes" id="UP000681722">
    <property type="component" value="Unassembled WGS sequence"/>
</dbReference>
<evidence type="ECO:0000313" key="1">
    <source>
        <dbReference type="EMBL" id="CAF1074722.1"/>
    </source>
</evidence>
<gene>
    <name evidence="1" type="ORF">GPM918_LOCUS17458</name>
    <name evidence="2" type="ORF">OVA965_LOCUS21475</name>
    <name evidence="3" type="ORF">SRO942_LOCUS17456</name>
    <name evidence="4" type="ORF">TMI583_LOCUS22132</name>
</gene>
<sequence>MRRKTMWYPTQYQRTTFGLQSTNNVYSAIVRNKTDRPVVCIAMYSLFDDKDIYRGPDYYEVAQAIIHPNGAAYFSQKTSNGHTKKITRISVQKWDGTTLVLNQPFKGVTGSVNNWHFYVHDSQILSRNPLHTTIQVPLHRTTGHI</sequence>
<dbReference type="OrthoDB" id="6354873at2759"/>
<dbReference type="AlphaFoldDB" id="A0A814M564"/>
<dbReference type="EMBL" id="CAJOBC010004806">
    <property type="protein sequence ID" value="CAF3841390.1"/>
    <property type="molecule type" value="Genomic_DNA"/>
</dbReference>
<name>A0A814M564_9BILA</name>
<evidence type="ECO:0000313" key="2">
    <source>
        <dbReference type="EMBL" id="CAF1148347.1"/>
    </source>
</evidence>
<dbReference type="EMBL" id="CAJNOK010011781">
    <property type="protein sequence ID" value="CAF1148347.1"/>
    <property type="molecule type" value="Genomic_DNA"/>
</dbReference>
<protein>
    <submittedName>
        <fullName evidence="1">Uncharacterized protein</fullName>
    </submittedName>
</protein>